<feature type="transmembrane region" description="Helical" evidence="8">
    <location>
        <begin position="541"/>
        <end position="564"/>
    </location>
</feature>
<name>A0A5A7PG97_STRAF</name>
<dbReference type="PANTHER" id="PTHR28234">
    <property type="entry name" value="NUCLEAR CONTROL OF ATPASE PROTEIN 2"/>
    <property type="match status" value="1"/>
</dbReference>
<evidence type="ECO:0000256" key="3">
    <source>
        <dbReference type="ARBA" id="ARBA00022989"/>
    </source>
</evidence>
<organism evidence="9 10">
    <name type="scientific">Striga asiatica</name>
    <name type="common">Asiatic witchweed</name>
    <name type="synonym">Buchnera asiatica</name>
    <dbReference type="NCBI Taxonomy" id="4170"/>
    <lineage>
        <taxon>Eukaryota</taxon>
        <taxon>Viridiplantae</taxon>
        <taxon>Streptophyta</taxon>
        <taxon>Embryophyta</taxon>
        <taxon>Tracheophyta</taxon>
        <taxon>Spermatophyta</taxon>
        <taxon>Magnoliopsida</taxon>
        <taxon>eudicotyledons</taxon>
        <taxon>Gunneridae</taxon>
        <taxon>Pentapetalae</taxon>
        <taxon>asterids</taxon>
        <taxon>lamiids</taxon>
        <taxon>Lamiales</taxon>
        <taxon>Orobanchaceae</taxon>
        <taxon>Buchnereae</taxon>
        <taxon>Striga</taxon>
    </lineage>
</organism>
<evidence type="ECO:0000313" key="9">
    <source>
        <dbReference type="EMBL" id="GER31724.1"/>
    </source>
</evidence>
<comment type="caution">
    <text evidence="9">The sequence shown here is derived from an EMBL/GenBank/DDBJ whole genome shotgun (WGS) entry which is preliminary data.</text>
</comment>
<accession>A0A5A7PG97</accession>
<dbReference type="EMBL" id="BKCP01004516">
    <property type="protein sequence ID" value="GER31724.1"/>
    <property type="molecule type" value="Genomic_DNA"/>
</dbReference>
<dbReference type="PANTHER" id="PTHR28234:SF1">
    <property type="entry name" value="NUCLEAR CONTROL OF ATPASE PROTEIN 2"/>
    <property type="match status" value="1"/>
</dbReference>
<keyword evidence="2 8" id="KW-0812">Transmembrane</keyword>
<evidence type="ECO:0000313" key="10">
    <source>
        <dbReference type="Proteomes" id="UP000325081"/>
    </source>
</evidence>
<dbReference type="AlphaFoldDB" id="A0A5A7PG97"/>
<keyword evidence="6" id="KW-0175">Coiled coil</keyword>
<evidence type="ECO:0000256" key="2">
    <source>
        <dbReference type="ARBA" id="ARBA00022692"/>
    </source>
</evidence>
<reference evidence="10" key="1">
    <citation type="journal article" date="2019" name="Curr. Biol.">
        <title>Genome Sequence of Striga asiatica Provides Insight into the Evolution of Plant Parasitism.</title>
        <authorList>
            <person name="Yoshida S."/>
            <person name="Kim S."/>
            <person name="Wafula E.K."/>
            <person name="Tanskanen J."/>
            <person name="Kim Y.M."/>
            <person name="Honaas L."/>
            <person name="Yang Z."/>
            <person name="Spallek T."/>
            <person name="Conn C.E."/>
            <person name="Ichihashi Y."/>
            <person name="Cheong K."/>
            <person name="Cui S."/>
            <person name="Der J.P."/>
            <person name="Gundlach H."/>
            <person name="Jiao Y."/>
            <person name="Hori C."/>
            <person name="Ishida J.K."/>
            <person name="Kasahara H."/>
            <person name="Kiba T."/>
            <person name="Kim M.S."/>
            <person name="Koo N."/>
            <person name="Laohavisit A."/>
            <person name="Lee Y.H."/>
            <person name="Lumba S."/>
            <person name="McCourt P."/>
            <person name="Mortimer J.C."/>
            <person name="Mutuku J.M."/>
            <person name="Nomura T."/>
            <person name="Sasaki-Sekimoto Y."/>
            <person name="Seto Y."/>
            <person name="Wang Y."/>
            <person name="Wakatake T."/>
            <person name="Sakakibara H."/>
            <person name="Demura T."/>
            <person name="Yamaguchi S."/>
            <person name="Yoneyama K."/>
            <person name="Manabe R.I."/>
            <person name="Nelson D.C."/>
            <person name="Schulman A.H."/>
            <person name="Timko M.P."/>
            <person name="dePamphilis C.W."/>
            <person name="Choi D."/>
            <person name="Shirasu K."/>
        </authorList>
    </citation>
    <scope>NUCLEOTIDE SEQUENCE [LARGE SCALE GENOMIC DNA]</scope>
    <source>
        <strain evidence="10">cv. UVA1</strain>
    </source>
</reference>
<keyword evidence="5 8" id="KW-0472">Membrane</keyword>
<dbReference type="Proteomes" id="UP000325081">
    <property type="component" value="Unassembled WGS sequence"/>
</dbReference>
<evidence type="ECO:0000256" key="5">
    <source>
        <dbReference type="ARBA" id="ARBA00023136"/>
    </source>
</evidence>
<feature type="compositionally biased region" description="Polar residues" evidence="7">
    <location>
        <begin position="12"/>
        <end position="22"/>
    </location>
</feature>
<keyword evidence="4" id="KW-0496">Mitochondrion</keyword>
<protein>
    <submittedName>
        <fullName evidence="9">Nuclear control of ATPase protein</fullName>
    </submittedName>
</protein>
<evidence type="ECO:0000256" key="4">
    <source>
        <dbReference type="ARBA" id="ARBA00023128"/>
    </source>
</evidence>
<keyword evidence="10" id="KW-1185">Reference proteome</keyword>
<feature type="region of interest" description="Disordered" evidence="7">
    <location>
        <begin position="10"/>
        <end position="29"/>
    </location>
</feature>
<keyword evidence="3 8" id="KW-1133">Transmembrane helix</keyword>
<feature type="coiled-coil region" evidence="6">
    <location>
        <begin position="509"/>
        <end position="536"/>
    </location>
</feature>
<evidence type="ECO:0000256" key="7">
    <source>
        <dbReference type="SAM" id="MobiDB-lite"/>
    </source>
</evidence>
<sequence>FLRTKLQKLFPSHSQDSTSPQKPLSKPAGFPISLTHGHTQYYTLLLSSITSHNTQQIQENSRINVDQSWRAATMEVSPRSDPPLRPFDAKALVSFYSNFLFNRLLSFFPISVSSVDVLLSRIRGVYGSPKRRRRKTCLPLPLPSAATTASLDQSAAISSETCKITEVLEDIIGHTLQNLHSIQKNLGFWQSRAEGSRGQKAYFMICERGPRAFLSGTLQLIRDSLADGSSMEKLYSSASSHISERISVLNSLRYSMATFLAKVYMEVDKFGEDLVKDPHNSLPSLLVAINDLFLKLEASIGHFHANRQTGSSVDGSYSLPLMFVKLPEVNQEGSQWTNCEVTDAVNLIYENLQRLDSYLSMLVFKHRKPRKVTLHWVQYSCGALGITVCSLWLLRHSKLMGSSDIDNWIHEAKESTISFWNDHVEQPVLAIRDELFETFRKRQKGVMEREEVQLTADSLHRMLLAFSEQAVGKKFPQNASDQEMLEIVMTRYEKELMHPIQGLVGGELARALLIQVQKLKLDIEEAMLELDQILRANEINFAILAALPAFFLSLILLMLVRAWFKQDTRAEGRGRIARIQRRLLLVEIERAIMQFQICKDQGLENDAQCMYGLALCFLDSLYCVVERHAKTTGEWICLRQDIVDLAKPGLETGHKLGITSRMVRVYDCLLPSTKRQ</sequence>
<dbReference type="OrthoDB" id="413313at2759"/>
<comment type="subcellular location">
    <subcellularLocation>
        <location evidence="1">Mitochondrion membrane</location>
        <topology evidence="1">Multi-pass membrane protein</topology>
    </subcellularLocation>
</comment>
<dbReference type="Pfam" id="PF08637">
    <property type="entry name" value="NCA2"/>
    <property type="match status" value="1"/>
</dbReference>
<feature type="non-terminal residue" evidence="9">
    <location>
        <position position="1"/>
    </location>
</feature>
<evidence type="ECO:0000256" key="6">
    <source>
        <dbReference type="SAM" id="Coils"/>
    </source>
</evidence>
<dbReference type="GO" id="GO:0005741">
    <property type="term" value="C:mitochondrial outer membrane"/>
    <property type="evidence" value="ECO:0007669"/>
    <property type="project" value="TreeGrafter"/>
</dbReference>
<evidence type="ECO:0000256" key="8">
    <source>
        <dbReference type="SAM" id="Phobius"/>
    </source>
</evidence>
<evidence type="ECO:0000256" key="1">
    <source>
        <dbReference type="ARBA" id="ARBA00004225"/>
    </source>
</evidence>
<gene>
    <name evidence="9" type="ORF">STAS_07758</name>
</gene>
<dbReference type="InterPro" id="IPR013946">
    <property type="entry name" value="NCA2-like"/>
</dbReference>
<proteinExistence type="predicted"/>